<evidence type="ECO:0000313" key="4">
    <source>
        <dbReference type="EMBL" id="SDI75802.1"/>
    </source>
</evidence>
<dbReference type="OrthoDB" id="9781034at2"/>
<dbReference type="PROSITE" id="PS50206">
    <property type="entry name" value="RHODANESE_3"/>
    <property type="match status" value="2"/>
</dbReference>
<feature type="chain" id="PRO_5011569165" evidence="2">
    <location>
        <begin position="20"/>
        <end position="278"/>
    </location>
</feature>
<dbReference type="Proteomes" id="UP000199527">
    <property type="component" value="Unassembled WGS sequence"/>
</dbReference>
<sequence>MGRVLTVAFLLLLAGSLGAAETLSEAEWQRWQQQQRPVLLYDAREHQEYRSGHRPGAISFPVSSTYRKEDGVLLVQTISVMTARLRQAGARPDATIVVYDDGQLLDAARLAWVLELYGLRRLYVLNAPLPKSALSTAATQASPSRYLSTLNPDVLANARMTQLAGFNPDFTVIDNRPEPDYLGQHSETDKFGHIPGAVNIPITAFYEPGDDGQPRMKSAEQLALLFADLDKRQRYITYCYSGKASTLGYFLMRQAGLNVMHYDGSWLDWSARDLPVER</sequence>
<feature type="signal peptide" evidence="2">
    <location>
        <begin position="1"/>
        <end position="19"/>
    </location>
</feature>
<dbReference type="Gene3D" id="3.40.250.10">
    <property type="entry name" value="Rhodanese-like domain"/>
    <property type="match status" value="2"/>
</dbReference>
<dbReference type="InterPro" id="IPR036873">
    <property type="entry name" value="Rhodanese-like_dom_sf"/>
</dbReference>
<dbReference type="InterPro" id="IPR051126">
    <property type="entry name" value="Thiosulfate_sulfurtransferase"/>
</dbReference>
<keyword evidence="1" id="KW-0677">Repeat</keyword>
<dbReference type="GO" id="GO:0016740">
    <property type="term" value="F:transferase activity"/>
    <property type="evidence" value="ECO:0007669"/>
    <property type="project" value="UniProtKB-KW"/>
</dbReference>
<keyword evidence="4" id="KW-0808">Transferase</keyword>
<protein>
    <submittedName>
        <fullName evidence="4">Thiosulfate/3-mercaptopyruvate sulfurtransferase</fullName>
    </submittedName>
</protein>
<reference evidence="5" key="1">
    <citation type="submission" date="2016-10" db="EMBL/GenBank/DDBJ databases">
        <authorList>
            <person name="Varghese N."/>
            <person name="Submissions S."/>
        </authorList>
    </citation>
    <scope>NUCLEOTIDE SEQUENCE [LARGE SCALE GENOMIC DNA]</scope>
    <source>
        <strain evidence="5">DSM 23317</strain>
    </source>
</reference>
<keyword evidence="2" id="KW-0732">Signal</keyword>
<dbReference type="RefSeq" id="WP_090362760.1">
    <property type="nucleotide sequence ID" value="NZ_FNEM01000003.1"/>
</dbReference>
<keyword evidence="4" id="KW-0670">Pyruvate</keyword>
<dbReference type="Pfam" id="PF00581">
    <property type="entry name" value="Rhodanese"/>
    <property type="match status" value="2"/>
</dbReference>
<dbReference type="SUPFAM" id="SSF52821">
    <property type="entry name" value="Rhodanese/Cell cycle control phosphatase"/>
    <property type="match status" value="2"/>
</dbReference>
<keyword evidence="5" id="KW-1185">Reference proteome</keyword>
<evidence type="ECO:0000313" key="5">
    <source>
        <dbReference type="Proteomes" id="UP000199527"/>
    </source>
</evidence>
<evidence type="ECO:0000256" key="1">
    <source>
        <dbReference type="ARBA" id="ARBA00022737"/>
    </source>
</evidence>
<dbReference type="InterPro" id="IPR001763">
    <property type="entry name" value="Rhodanese-like_dom"/>
</dbReference>
<dbReference type="PANTHER" id="PTHR43855:SF1">
    <property type="entry name" value="THIOSULFATE SULFURTRANSFERASE"/>
    <property type="match status" value="1"/>
</dbReference>
<feature type="domain" description="Rhodanese" evidence="3">
    <location>
        <begin position="166"/>
        <end position="278"/>
    </location>
</feature>
<gene>
    <name evidence="4" type="ORF">SAMN04488540_10333</name>
</gene>
<dbReference type="PANTHER" id="PTHR43855">
    <property type="entry name" value="THIOSULFATE SULFURTRANSFERASE"/>
    <property type="match status" value="1"/>
</dbReference>
<feature type="domain" description="Rhodanese" evidence="3">
    <location>
        <begin position="34"/>
        <end position="133"/>
    </location>
</feature>
<evidence type="ECO:0000256" key="2">
    <source>
        <dbReference type="SAM" id="SignalP"/>
    </source>
</evidence>
<organism evidence="4 5">
    <name type="scientific">Ferrimonas sediminum</name>
    <dbReference type="NCBI Taxonomy" id="718193"/>
    <lineage>
        <taxon>Bacteria</taxon>
        <taxon>Pseudomonadati</taxon>
        <taxon>Pseudomonadota</taxon>
        <taxon>Gammaproteobacteria</taxon>
        <taxon>Alteromonadales</taxon>
        <taxon>Ferrimonadaceae</taxon>
        <taxon>Ferrimonas</taxon>
    </lineage>
</organism>
<dbReference type="SMART" id="SM00450">
    <property type="entry name" value="RHOD"/>
    <property type="match status" value="2"/>
</dbReference>
<evidence type="ECO:0000259" key="3">
    <source>
        <dbReference type="PROSITE" id="PS50206"/>
    </source>
</evidence>
<name>A0A1G8N6I3_9GAMM</name>
<dbReference type="EMBL" id="FNEM01000003">
    <property type="protein sequence ID" value="SDI75802.1"/>
    <property type="molecule type" value="Genomic_DNA"/>
</dbReference>
<accession>A0A1G8N6I3</accession>
<proteinExistence type="predicted"/>
<dbReference type="AlphaFoldDB" id="A0A1G8N6I3"/>